<dbReference type="eggNOG" id="COG0607">
    <property type="taxonomic scope" value="Bacteria"/>
</dbReference>
<feature type="chain" id="PRO_5002873271" evidence="1">
    <location>
        <begin position="20"/>
        <end position="241"/>
    </location>
</feature>
<keyword evidence="1" id="KW-0732">Signal</keyword>
<dbReference type="AlphaFoldDB" id="B8GSB3"/>
<sequence precursor="true">MKHAAILLGLLFWSASAQSQSQSLDYPVGIAPDLPYVDVSHGQQQIRVQRIQDETHVITGSYARTSRHCPPFCINPIQVAPDVKTVGELELLQFVSRGAGPEKQLLIDARTQAWYERGTIPGSIHIPFTAFLESEDTQAFQGLMAQLGVIPRVAQTSWWSGLLDRLSGLMSRTASANEGRWDFSDAKELMLWCNGPWCDQSPRAIRALLDIGYPAEKLYSYRGGMQMWQLFGLTVIIPENQ</sequence>
<feature type="signal peptide" evidence="1">
    <location>
        <begin position="1"/>
        <end position="19"/>
    </location>
</feature>
<dbReference type="SMART" id="SM00450">
    <property type="entry name" value="RHOD"/>
    <property type="match status" value="1"/>
</dbReference>
<keyword evidence="4" id="KW-1185">Reference proteome</keyword>
<dbReference type="Proteomes" id="UP000002383">
    <property type="component" value="Chromosome"/>
</dbReference>
<reference evidence="3 4" key="1">
    <citation type="journal article" date="2011" name="Stand. Genomic Sci.">
        <title>Complete genome sequence of 'Thioalkalivibrio sulfidophilus' HL-EbGr7.</title>
        <authorList>
            <person name="Muyzer G."/>
            <person name="Sorokin D.Y."/>
            <person name="Mavromatis K."/>
            <person name="Lapidus A."/>
            <person name="Clum A."/>
            <person name="Ivanova N."/>
            <person name="Pati A."/>
            <person name="d'Haeseleer P."/>
            <person name="Woyke T."/>
            <person name="Kyrpides N.C."/>
        </authorList>
    </citation>
    <scope>NUCLEOTIDE SEQUENCE [LARGE SCALE GENOMIC DNA]</scope>
    <source>
        <strain evidence="3 4">HL-EbGR7</strain>
    </source>
</reference>
<evidence type="ECO:0000256" key="1">
    <source>
        <dbReference type="SAM" id="SignalP"/>
    </source>
</evidence>
<dbReference type="Gene3D" id="3.40.250.10">
    <property type="entry name" value="Rhodanese-like domain"/>
    <property type="match status" value="1"/>
</dbReference>
<proteinExistence type="predicted"/>
<name>B8GSB3_THISH</name>
<dbReference type="InterPro" id="IPR001763">
    <property type="entry name" value="Rhodanese-like_dom"/>
</dbReference>
<organism evidence="3 4">
    <name type="scientific">Thioalkalivibrio sulfidiphilus (strain HL-EbGR7)</name>
    <dbReference type="NCBI Taxonomy" id="396588"/>
    <lineage>
        <taxon>Bacteria</taxon>
        <taxon>Pseudomonadati</taxon>
        <taxon>Pseudomonadota</taxon>
        <taxon>Gammaproteobacteria</taxon>
        <taxon>Chromatiales</taxon>
        <taxon>Ectothiorhodospiraceae</taxon>
        <taxon>Thioalkalivibrio</taxon>
    </lineage>
</organism>
<dbReference type="KEGG" id="tgr:Tgr7_1735"/>
<dbReference type="InterPro" id="IPR036873">
    <property type="entry name" value="Rhodanese-like_dom_sf"/>
</dbReference>
<dbReference type="EMBL" id="CP001339">
    <property type="protein sequence ID" value="ACL72817.1"/>
    <property type="molecule type" value="Genomic_DNA"/>
</dbReference>
<dbReference type="STRING" id="396588.Tgr7_1735"/>
<dbReference type="SUPFAM" id="SSF52821">
    <property type="entry name" value="Rhodanese/Cell cycle control phosphatase"/>
    <property type="match status" value="1"/>
</dbReference>
<dbReference type="PROSITE" id="PS50206">
    <property type="entry name" value="RHODANESE_3"/>
    <property type="match status" value="1"/>
</dbReference>
<dbReference type="Pfam" id="PF00581">
    <property type="entry name" value="Rhodanese"/>
    <property type="match status" value="1"/>
</dbReference>
<accession>B8GSB3</accession>
<dbReference type="HOGENOM" id="CLU_107458_0_0_6"/>
<dbReference type="OrthoDB" id="9784513at2"/>
<feature type="domain" description="Rhodanese" evidence="2">
    <location>
        <begin position="100"/>
        <end position="237"/>
    </location>
</feature>
<dbReference type="RefSeq" id="WP_012638299.1">
    <property type="nucleotide sequence ID" value="NC_011901.1"/>
</dbReference>
<dbReference type="CDD" id="cd00158">
    <property type="entry name" value="RHOD"/>
    <property type="match status" value="1"/>
</dbReference>
<evidence type="ECO:0000313" key="3">
    <source>
        <dbReference type="EMBL" id="ACL72817.1"/>
    </source>
</evidence>
<protein>
    <submittedName>
        <fullName evidence="3">Rhodanese-like protein</fullName>
    </submittedName>
</protein>
<evidence type="ECO:0000313" key="4">
    <source>
        <dbReference type="Proteomes" id="UP000002383"/>
    </source>
</evidence>
<gene>
    <name evidence="3" type="ordered locus">Tgr7_1735</name>
</gene>
<evidence type="ECO:0000259" key="2">
    <source>
        <dbReference type="PROSITE" id="PS50206"/>
    </source>
</evidence>